<evidence type="ECO:0000256" key="2">
    <source>
        <dbReference type="ARBA" id="ARBA00022723"/>
    </source>
</evidence>
<keyword evidence="9" id="KW-1185">Reference proteome</keyword>
<comment type="subcellular location">
    <subcellularLocation>
        <location evidence="1">Nucleus</location>
    </subcellularLocation>
</comment>
<dbReference type="InterPro" id="IPR013087">
    <property type="entry name" value="Znf_C2H2_type"/>
</dbReference>
<dbReference type="Proteomes" id="UP000036681">
    <property type="component" value="Unplaced"/>
</dbReference>
<keyword evidence="2" id="KW-0479">Metal-binding</keyword>
<dbReference type="GO" id="GO:0008270">
    <property type="term" value="F:zinc ion binding"/>
    <property type="evidence" value="ECO:0007669"/>
    <property type="project" value="UniProtKB-KW"/>
</dbReference>
<evidence type="ECO:0000256" key="5">
    <source>
        <dbReference type="ARBA" id="ARBA00022833"/>
    </source>
</evidence>
<organism evidence="9 10">
    <name type="scientific">Ascaris lumbricoides</name>
    <name type="common">Giant roundworm</name>
    <dbReference type="NCBI Taxonomy" id="6252"/>
    <lineage>
        <taxon>Eukaryota</taxon>
        <taxon>Metazoa</taxon>
        <taxon>Ecdysozoa</taxon>
        <taxon>Nematoda</taxon>
        <taxon>Chromadorea</taxon>
        <taxon>Rhabditida</taxon>
        <taxon>Spirurina</taxon>
        <taxon>Ascaridomorpha</taxon>
        <taxon>Ascaridoidea</taxon>
        <taxon>Ascarididae</taxon>
        <taxon>Ascaris</taxon>
    </lineage>
</organism>
<feature type="domain" description="C2H2-type" evidence="8">
    <location>
        <begin position="625"/>
        <end position="648"/>
    </location>
</feature>
<dbReference type="Gene3D" id="3.30.160.60">
    <property type="entry name" value="Classic Zinc Finger"/>
    <property type="match status" value="1"/>
</dbReference>
<feature type="compositionally biased region" description="Acidic residues" evidence="7">
    <location>
        <begin position="1039"/>
        <end position="1062"/>
    </location>
</feature>
<proteinExistence type="predicted"/>
<keyword evidence="6" id="KW-0539">Nucleus</keyword>
<evidence type="ECO:0000256" key="3">
    <source>
        <dbReference type="ARBA" id="ARBA00022737"/>
    </source>
</evidence>
<accession>A0A9J2PY16</accession>
<feature type="compositionally biased region" description="Acidic residues" evidence="7">
    <location>
        <begin position="1127"/>
        <end position="1137"/>
    </location>
</feature>
<feature type="compositionally biased region" description="Low complexity" evidence="7">
    <location>
        <begin position="841"/>
        <end position="853"/>
    </location>
</feature>
<feature type="domain" description="C2H2-type" evidence="8">
    <location>
        <begin position="460"/>
        <end position="485"/>
    </location>
</feature>
<feature type="region of interest" description="Disordered" evidence="7">
    <location>
        <begin position="537"/>
        <end position="573"/>
    </location>
</feature>
<feature type="region of interest" description="Disordered" evidence="7">
    <location>
        <begin position="307"/>
        <end position="334"/>
    </location>
</feature>
<feature type="region of interest" description="Disordered" evidence="7">
    <location>
        <begin position="760"/>
        <end position="872"/>
    </location>
</feature>
<reference evidence="10" key="1">
    <citation type="submission" date="2023-03" db="UniProtKB">
        <authorList>
            <consortium name="WormBaseParasite"/>
        </authorList>
    </citation>
    <scope>IDENTIFICATION</scope>
</reference>
<evidence type="ECO:0000256" key="6">
    <source>
        <dbReference type="ARBA" id="ARBA00023242"/>
    </source>
</evidence>
<evidence type="ECO:0000313" key="9">
    <source>
        <dbReference type="Proteomes" id="UP000036681"/>
    </source>
</evidence>
<dbReference type="WBParaSite" id="ALUE_0001505101-mRNA-1">
    <property type="protein sequence ID" value="ALUE_0001505101-mRNA-1"/>
    <property type="gene ID" value="ALUE_0001505101"/>
</dbReference>
<feature type="domain" description="C2H2-type" evidence="8">
    <location>
        <begin position="957"/>
        <end position="980"/>
    </location>
</feature>
<keyword evidence="3" id="KW-0677">Repeat</keyword>
<feature type="compositionally biased region" description="Acidic residues" evidence="7">
    <location>
        <begin position="795"/>
        <end position="806"/>
    </location>
</feature>
<feature type="compositionally biased region" description="Acidic residues" evidence="7">
    <location>
        <begin position="1072"/>
        <end position="1103"/>
    </location>
</feature>
<feature type="compositionally biased region" description="Acidic residues" evidence="7">
    <location>
        <begin position="320"/>
        <end position="333"/>
    </location>
</feature>
<sequence length="1137" mass="126919">MLQPPLRTNAATAQASIMQRLLLSAQGGIPSTAPNRGERIRDEFAFPSRSSMSSRSFHAQSLQHNNEILDLWPNGDTFNVGINGYGIGSTMFPNMASPPQLSVVYLRCAECGIGKTSSEEMEVHIKMEHLQWLPFQCPICSAERASDLQMREHIHSAHRKNSNKFIYVDNPSAKRLLQILMDRSLSSARRPSVNGITQVTSGYGNNPTANGAALFRDRHFNGADETRIQEGVISGTSSPPMEPRGDSPLRNLAALTNGHDHHTPPLQAASATATVVSRKRPASQGIEAALTGNSSTDALLSAIRAATQETAEERSTDEGSPLEEAFDDDDEGIGADSMTQIFGAKKRSRTEFDGRDESAVQPDEALLSAANGGADEAHDPADILGNVAAMFNAEDVDMNGARRRGANGVYSNPRSKANSSSLSKKRVLGECSKCKKPVTAGARQMHMFYHLGKDCSIYRFKCKYPNCDVEHYRKDQMENHHSKQHGKIDPTLMEDRTAELFNSCQELSMQLLGTTGNTPGPTAAKAQLAYNATLAAQAQNHGKKKKKPPASFESIEIPPPAPVVSSPPAEPKIPTPVLDPAAKFVGEHPEEQTLECRLCHKLMYNRIRGFHILWHMAKDLGINRYACKFCEFGHDRSQSVQTHGKREHGVEDCVEDRIEIRGFHILWHMAKDLGINRYACKFCEFGHDRSQSVQTHGKREHGVEDCVEDRIEEYSDEVKSMSEACFGFQALFSQDSRRRSKIPIALPRAEALDDVIEGSEGGLSMEHNEDDEELEDHDHEGDTEHEMNDEHEEHETNEDVLDDDNKEEERQEVLPSTGPCRTPSATTIKVIPSSTPKSETRSSVTSVSSSTSSHRSRKTKNRRFGIRKPPSRLKRKEMARLREMSMKLGGAQYFKKRINEAAHCEEMARLREMSMKLGGAQYFKKRINEAAHCEKCGVQTTSRMSDHAYRHMDAQLFLCPHCDLGNQSRELVVRHIRDMHDSTEHPIDDRLKYAAEIKEMIRQCYPAYFVDAPIPTAADIEKLKASLEMDDCIKGDREEAPEDESNEHEADDEEHDAEESGEEGDRGGDEMLHDDEETGREEDETGHEEDETGQEEDKLDDGDEEHHTIENEDDIVKNVVRTRAATGEEDEEIEAEM</sequence>
<feature type="domain" description="C2H2-type" evidence="8">
    <location>
        <begin position="429"/>
        <end position="450"/>
    </location>
</feature>
<keyword evidence="5" id="KW-0862">Zinc</keyword>
<keyword evidence="4" id="KW-0863">Zinc-finger</keyword>
<feature type="compositionally biased region" description="Basic and acidic residues" evidence="7">
    <location>
        <begin position="1104"/>
        <end position="1116"/>
    </location>
</feature>
<name>A0A9J2PY16_ASCLU</name>
<evidence type="ECO:0000256" key="7">
    <source>
        <dbReference type="SAM" id="MobiDB-lite"/>
    </source>
</evidence>
<dbReference type="InterPro" id="IPR050888">
    <property type="entry name" value="ZnF_C2H2-type_TF"/>
</dbReference>
<evidence type="ECO:0000259" key="8">
    <source>
        <dbReference type="SMART" id="SM00355"/>
    </source>
</evidence>
<dbReference type="AlphaFoldDB" id="A0A9J2PY16"/>
<feature type="compositionally biased region" description="Basic and acidic residues" evidence="7">
    <location>
        <begin position="776"/>
        <end position="794"/>
    </location>
</feature>
<feature type="region of interest" description="Disordered" evidence="7">
    <location>
        <begin position="1037"/>
        <end position="1137"/>
    </location>
</feature>
<feature type="domain" description="C2H2-type" evidence="8">
    <location>
        <begin position="931"/>
        <end position="951"/>
    </location>
</feature>
<evidence type="ECO:0000256" key="1">
    <source>
        <dbReference type="ARBA" id="ARBA00004123"/>
    </source>
</evidence>
<feature type="domain" description="C2H2-type" evidence="8">
    <location>
        <begin position="135"/>
        <end position="158"/>
    </location>
</feature>
<feature type="compositionally biased region" description="Polar residues" evidence="7">
    <location>
        <begin position="823"/>
        <end position="836"/>
    </location>
</feature>
<dbReference type="SMART" id="SM00355">
    <property type="entry name" value="ZnF_C2H2"/>
    <property type="match status" value="8"/>
</dbReference>
<feature type="compositionally biased region" description="Basic residues" evidence="7">
    <location>
        <begin position="854"/>
        <end position="872"/>
    </location>
</feature>
<evidence type="ECO:0000256" key="4">
    <source>
        <dbReference type="ARBA" id="ARBA00022771"/>
    </source>
</evidence>
<feature type="domain" description="C2H2-type" evidence="8">
    <location>
        <begin position="678"/>
        <end position="701"/>
    </location>
</feature>
<protein>
    <submittedName>
        <fullName evidence="10">C2H2-type domain-containing protein</fullName>
    </submittedName>
</protein>
<feature type="domain" description="C2H2-type" evidence="8">
    <location>
        <begin position="106"/>
        <end position="129"/>
    </location>
</feature>
<evidence type="ECO:0000313" key="10">
    <source>
        <dbReference type="WBParaSite" id="ALUE_0001505101-mRNA-1"/>
    </source>
</evidence>
<dbReference type="GO" id="GO:0005634">
    <property type="term" value="C:nucleus"/>
    <property type="evidence" value="ECO:0007669"/>
    <property type="project" value="UniProtKB-SubCell"/>
</dbReference>
<dbReference type="PANTHER" id="PTHR24406">
    <property type="entry name" value="TRANSCRIPTIONAL REPRESSOR CTCFL-RELATED"/>
    <property type="match status" value="1"/>
</dbReference>